<feature type="region of interest" description="Disordered" evidence="1">
    <location>
        <begin position="1"/>
        <end position="21"/>
    </location>
</feature>
<protein>
    <recommendedName>
        <fullName evidence="2">DUF8004 domain-containing protein</fullName>
    </recommendedName>
</protein>
<reference evidence="3" key="2">
    <citation type="submission" date="2023-05" db="EMBL/GenBank/DDBJ databases">
        <authorList>
            <consortium name="Lawrence Berkeley National Laboratory"/>
            <person name="Steindorff A."/>
            <person name="Hensen N."/>
            <person name="Bonometti L."/>
            <person name="Westerberg I."/>
            <person name="Brannstrom I.O."/>
            <person name="Guillou S."/>
            <person name="Cros-Aarteil S."/>
            <person name="Calhoun S."/>
            <person name="Haridas S."/>
            <person name="Kuo A."/>
            <person name="Mondo S."/>
            <person name="Pangilinan J."/>
            <person name="Riley R."/>
            <person name="Labutti K."/>
            <person name="Andreopoulos B."/>
            <person name="Lipzen A."/>
            <person name="Chen C."/>
            <person name="Yanf M."/>
            <person name="Daum C."/>
            <person name="Ng V."/>
            <person name="Clum A."/>
            <person name="Ohm R."/>
            <person name="Martin F."/>
            <person name="Silar P."/>
            <person name="Natvig D."/>
            <person name="Lalanne C."/>
            <person name="Gautier V."/>
            <person name="Ament-Velasquez S.L."/>
            <person name="Kruys A."/>
            <person name="Hutchinson M.I."/>
            <person name="Powell A.J."/>
            <person name="Barry K."/>
            <person name="Miller A.N."/>
            <person name="Grigoriev I.V."/>
            <person name="Debuchy R."/>
            <person name="Gladieux P."/>
            <person name="Thoren M.H."/>
            <person name="Johannesson H."/>
        </authorList>
    </citation>
    <scope>NUCLEOTIDE SEQUENCE</scope>
    <source>
        <strain evidence="3">PSN293</strain>
    </source>
</reference>
<feature type="domain" description="DUF8004" evidence="2">
    <location>
        <begin position="177"/>
        <end position="268"/>
    </location>
</feature>
<accession>A0AAN6Y989</accession>
<comment type="caution">
    <text evidence="3">The sequence shown here is derived from an EMBL/GenBank/DDBJ whole genome shotgun (WGS) entry which is preliminary data.</text>
</comment>
<sequence length="885" mass="98354">MSSAMKAWRTPRMGGTADASASEASNIKRWDGAARACSSWNYLKRDPELWYRNGNCLVHLYKRGQSTQGPSFKVPFDALLEARCHPLVSKFIVHDIVDEPHELNLVPSANPNARVELYIPPPAMGNWESSQMYYLAIRNLFAWVFRRSMVGQHLGVALVWLLNTMSQLRCPGEDNMADLLSYIDEEGYLDMRNQPIHALAVLHFAEYYQCKSLYINAFTHCVGMSDRLFVVPEYQTLTTVTRKLIRQAKSEMDSKLSQAGLMLRNFLEDDLAEANTGFSSHARAHLGRFRSFLVSYFTTRLGAYPPASSDPRTFIFEPEVFRIMRADLDGLYEFLVDKSFPSPDTAPSQARCGPSTLQTVQAFDQRNKLAPLHHPLPLLPQIAPSMPSRRILWLNKTDKLKPDQRLVAHSALMKATNKTNCKTRKSPLVAAYRKFEEDTIFWPLKADRTEKLSQADARQIRWTLIYAVYQVVRSCTQAPPECRETDGVDYHVSVNTVNLPPRRDVPSMSMVRRQSERPKSTFISMNRPTRRPPSPAQQTPHEPKPVVADYFAHKLRKKSIPSAMGSNTKTTSSSSRPVIPPRFHSLNANFRHSLQIFHSLSMPSAVSTSEPSTRHTIPRAAPNRRSYHEIVIEGYGNGTKNVLIGDLEPMPVVAAQTPLAVGTVPFPLVTPGEVDSHRACASNVQHPTLRSPSASSTSSGLSATSTATGASEASRVSTVSTAPSSATFHSPSASWLFQPPMAPSPSAQDIPPNPYSEKTAPPLDVNDALGPSAEPLQRPPSASSSVYSVPSAPDEAEKQEDDDDEDDDDKKRVITPPPPALPRKNSRRKTCELHPCPLRIKKSPATTQLHLQAFSPGSPPVEDWQNLDILPLCLPRSLSLSSANF</sequence>
<gene>
    <name evidence="3" type="ORF">QBC37DRAFT_373183</name>
</gene>
<evidence type="ECO:0000313" key="3">
    <source>
        <dbReference type="EMBL" id="KAK4214290.1"/>
    </source>
</evidence>
<organism evidence="3 4">
    <name type="scientific">Rhypophila decipiens</name>
    <dbReference type="NCBI Taxonomy" id="261697"/>
    <lineage>
        <taxon>Eukaryota</taxon>
        <taxon>Fungi</taxon>
        <taxon>Dikarya</taxon>
        <taxon>Ascomycota</taxon>
        <taxon>Pezizomycotina</taxon>
        <taxon>Sordariomycetes</taxon>
        <taxon>Sordariomycetidae</taxon>
        <taxon>Sordariales</taxon>
        <taxon>Naviculisporaceae</taxon>
        <taxon>Rhypophila</taxon>
    </lineage>
</organism>
<dbReference type="Pfam" id="PF26013">
    <property type="entry name" value="DUF8004"/>
    <property type="match status" value="1"/>
</dbReference>
<feature type="region of interest" description="Disordered" evidence="1">
    <location>
        <begin position="683"/>
        <end position="830"/>
    </location>
</feature>
<evidence type="ECO:0000313" key="4">
    <source>
        <dbReference type="Proteomes" id="UP001301769"/>
    </source>
</evidence>
<proteinExistence type="predicted"/>
<feature type="compositionally biased region" description="Acidic residues" evidence="1">
    <location>
        <begin position="797"/>
        <end position="808"/>
    </location>
</feature>
<dbReference type="PANTHER" id="PTHR39601">
    <property type="entry name" value="CHORIOGENIN HMINOR"/>
    <property type="match status" value="1"/>
</dbReference>
<dbReference type="InterPro" id="IPR058317">
    <property type="entry name" value="DUF8004"/>
</dbReference>
<keyword evidence="4" id="KW-1185">Reference proteome</keyword>
<evidence type="ECO:0000256" key="1">
    <source>
        <dbReference type="SAM" id="MobiDB-lite"/>
    </source>
</evidence>
<feature type="compositionally biased region" description="Polar residues" evidence="1">
    <location>
        <begin position="564"/>
        <end position="576"/>
    </location>
</feature>
<evidence type="ECO:0000259" key="2">
    <source>
        <dbReference type="Pfam" id="PF26013"/>
    </source>
</evidence>
<dbReference type="AlphaFoldDB" id="A0AAN6Y989"/>
<feature type="region of interest" description="Disordered" evidence="1">
    <location>
        <begin position="559"/>
        <end position="579"/>
    </location>
</feature>
<feature type="compositionally biased region" description="Low complexity" evidence="1">
    <location>
        <begin position="687"/>
        <end position="727"/>
    </location>
</feature>
<dbReference type="PANTHER" id="PTHR39601:SF1">
    <property type="entry name" value="CHORIOGENIN HMINOR"/>
    <property type="match status" value="1"/>
</dbReference>
<feature type="region of interest" description="Disordered" evidence="1">
    <location>
        <begin position="499"/>
        <end position="544"/>
    </location>
</feature>
<reference evidence="3" key="1">
    <citation type="journal article" date="2023" name="Mol. Phylogenet. Evol.">
        <title>Genome-scale phylogeny and comparative genomics of the fungal order Sordariales.</title>
        <authorList>
            <person name="Hensen N."/>
            <person name="Bonometti L."/>
            <person name="Westerberg I."/>
            <person name="Brannstrom I.O."/>
            <person name="Guillou S."/>
            <person name="Cros-Aarteil S."/>
            <person name="Calhoun S."/>
            <person name="Haridas S."/>
            <person name="Kuo A."/>
            <person name="Mondo S."/>
            <person name="Pangilinan J."/>
            <person name="Riley R."/>
            <person name="LaButti K."/>
            <person name="Andreopoulos B."/>
            <person name="Lipzen A."/>
            <person name="Chen C."/>
            <person name="Yan M."/>
            <person name="Daum C."/>
            <person name="Ng V."/>
            <person name="Clum A."/>
            <person name="Steindorff A."/>
            <person name="Ohm R.A."/>
            <person name="Martin F."/>
            <person name="Silar P."/>
            <person name="Natvig D.O."/>
            <person name="Lalanne C."/>
            <person name="Gautier V."/>
            <person name="Ament-Velasquez S.L."/>
            <person name="Kruys A."/>
            <person name="Hutchinson M.I."/>
            <person name="Powell A.J."/>
            <person name="Barry K."/>
            <person name="Miller A.N."/>
            <person name="Grigoriev I.V."/>
            <person name="Debuchy R."/>
            <person name="Gladieux P."/>
            <person name="Hiltunen Thoren M."/>
            <person name="Johannesson H."/>
        </authorList>
    </citation>
    <scope>NUCLEOTIDE SEQUENCE</scope>
    <source>
        <strain evidence="3">PSN293</strain>
    </source>
</reference>
<feature type="compositionally biased region" description="Low complexity" evidence="1">
    <location>
        <begin position="779"/>
        <end position="793"/>
    </location>
</feature>
<dbReference type="Proteomes" id="UP001301769">
    <property type="component" value="Unassembled WGS sequence"/>
</dbReference>
<dbReference type="EMBL" id="MU858096">
    <property type="protein sequence ID" value="KAK4214290.1"/>
    <property type="molecule type" value="Genomic_DNA"/>
</dbReference>
<name>A0AAN6Y989_9PEZI</name>